<evidence type="ECO:0000256" key="1">
    <source>
        <dbReference type="ARBA" id="ARBA00022723"/>
    </source>
</evidence>
<dbReference type="SMART" id="SM00167">
    <property type="entry name" value="VPS9"/>
    <property type="match status" value="1"/>
</dbReference>
<dbReference type="InterPro" id="IPR041545">
    <property type="entry name" value="DUF5601"/>
</dbReference>
<accession>A0A0V0SLB8</accession>
<dbReference type="GO" id="GO:0031267">
    <property type="term" value="F:small GTPase binding"/>
    <property type="evidence" value="ECO:0007669"/>
    <property type="project" value="TreeGrafter"/>
</dbReference>
<dbReference type="STRING" id="6336.A0A0V0SLB8"/>
<evidence type="ECO:0000256" key="2">
    <source>
        <dbReference type="ARBA" id="ARBA00022771"/>
    </source>
</evidence>
<dbReference type="Pfam" id="PF01754">
    <property type="entry name" value="zf-A20"/>
    <property type="match status" value="1"/>
</dbReference>
<feature type="coiled-coil region" evidence="4">
    <location>
        <begin position="422"/>
        <end position="452"/>
    </location>
</feature>
<comment type="caution">
    <text evidence="9">The sequence shown here is derived from an EMBL/GenBank/DDBJ whole genome shotgun (WGS) entry which is preliminary data.</text>
</comment>
<feature type="transmembrane region" description="Helical" evidence="6">
    <location>
        <begin position="271"/>
        <end position="290"/>
    </location>
</feature>
<gene>
    <name evidence="9" type="primary">RABGEF1</name>
    <name evidence="9" type="ORF">T07_11829</name>
</gene>
<dbReference type="InterPro" id="IPR003123">
    <property type="entry name" value="VPS9"/>
</dbReference>
<keyword evidence="6" id="KW-1133">Transmembrane helix</keyword>
<keyword evidence="3" id="KW-0862">Zinc</keyword>
<dbReference type="InterPro" id="IPR037191">
    <property type="entry name" value="VPS9_dom_sf"/>
</dbReference>
<evidence type="ECO:0000256" key="6">
    <source>
        <dbReference type="SAM" id="Phobius"/>
    </source>
</evidence>
<dbReference type="PANTHER" id="PTHR23101:SF122">
    <property type="entry name" value="RABAPTIN-5-ASSOCIATED EXCHANGE FACTOR FOR RAB5"/>
    <property type="match status" value="1"/>
</dbReference>
<dbReference type="GO" id="GO:0003677">
    <property type="term" value="F:DNA binding"/>
    <property type="evidence" value="ECO:0007669"/>
    <property type="project" value="InterPro"/>
</dbReference>
<feature type="compositionally biased region" description="Low complexity" evidence="5">
    <location>
        <begin position="104"/>
        <end position="119"/>
    </location>
</feature>
<dbReference type="InterPro" id="IPR002653">
    <property type="entry name" value="Znf_A20"/>
</dbReference>
<reference evidence="9 10" key="1">
    <citation type="submission" date="2015-01" db="EMBL/GenBank/DDBJ databases">
        <title>Evolution of Trichinella species and genotypes.</title>
        <authorList>
            <person name="Korhonen P.K."/>
            <person name="Edoardo P."/>
            <person name="Giuseppe L.R."/>
            <person name="Gasser R.B."/>
        </authorList>
    </citation>
    <scope>NUCLEOTIDE SEQUENCE [LARGE SCALE GENOMIC DNA]</scope>
    <source>
        <strain evidence="9">ISS37</strain>
    </source>
</reference>
<evidence type="ECO:0000256" key="4">
    <source>
        <dbReference type="SAM" id="Coils"/>
    </source>
</evidence>
<dbReference type="Pfam" id="PF02204">
    <property type="entry name" value="VPS9"/>
    <property type="match status" value="1"/>
</dbReference>
<name>A0A0V0SLB8_9BILA</name>
<keyword evidence="6" id="KW-0472">Membrane</keyword>
<keyword evidence="1" id="KW-0479">Metal-binding</keyword>
<dbReference type="Gene3D" id="1.10.246.120">
    <property type="match status" value="1"/>
</dbReference>
<feature type="domain" description="A20-type" evidence="7">
    <location>
        <begin position="9"/>
        <end position="43"/>
    </location>
</feature>
<dbReference type="GO" id="GO:0005829">
    <property type="term" value="C:cytosol"/>
    <property type="evidence" value="ECO:0007669"/>
    <property type="project" value="TreeGrafter"/>
</dbReference>
<dbReference type="GO" id="GO:0016192">
    <property type="term" value="P:vesicle-mediated transport"/>
    <property type="evidence" value="ECO:0007669"/>
    <property type="project" value="InterPro"/>
</dbReference>
<dbReference type="EMBL" id="JYDL01000003">
    <property type="protein sequence ID" value="KRX27597.1"/>
    <property type="molecule type" value="Genomic_DNA"/>
</dbReference>
<evidence type="ECO:0000259" key="8">
    <source>
        <dbReference type="PROSITE" id="PS51205"/>
    </source>
</evidence>
<dbReference type="Gene3D" id="1.20.1050.80">
    <property type="entry name" value="VPS9 domain"/>
    <property type="match status" value="1"/>
</dbReference>
<proteinExistence type="predicted"/>
<feature type="region of interest" description="Disordered" evidence="5">
    <location>
        <begin position="100"/>
        <end position="119"/>
    </location>
</feature>
<dbReference type="Gene3D" id="1.20.5.4770">
    <property type="match status" value="1"/>
</dbReference>
<evidence type="ECO:0000259" key="7">
    <source>
        <dbReference type="PROSITE" id="PS51036"/>
    </source>
</evidence>
<evidence type="ECO:0000256" key="5">
    <source>
        <dbReference type="SAM" id="MobiDB-lite"/>
    </source>
</evidence>
<dbReference type="GO" id="GO:0030139">
    <property type="term" value="C:endocytic vesicle"/>
    <property type="evidence" value="ECO:0007669"/>
    <property type="project" value="TreeGrafter"/>
</dbReference>
<keyword evidence="2" id="KW-0863">Zinc-finger</keyword>
<organism evidence="9 10">
    <name type="scientific">Trichinella nelsoni</name>
    <dbReference type="NCBI Taxonomy" id="6336"/>
    <lineage>
        <taxon>Eukaryota</taxon>
        <taxon>Metazoa</taxon>
        <taxon>Ecdysozoa</taxon>
        <taxon>Nematoda</taxon>
        <taxon>Enoplea</taxon>
        <taxon>Dorylaimia</taxon>
        <taxon>Trichinellida</taxon>
        <taxon>Trichinellidae</taxon>
        <taxon>Trichinella</taxon>
    </lineage>
</organism>
<evidence type="ECO:0000256" key="3">
    <source>
        <dbReference type="ARBA" id="ARBA00022833"/>
    </source>
</evidence>
<dbReference type="Pfam" id="PF18151">
    <property type="entry name" value="DUF5601"/>
    <property type="match status" value="1"/>
</dbReference>
<dbReference type="Proteomes" id="UP000054630">
    <property type="component" value="Unassembled WGS sequence"/>
</dbReference>
<dbReference type="PANTHER" id="PTHR23101">
    <property type="entry name" value="RAB GDP/GTP EXCHANGE FACTOR"/>
    <property type="match status" value="1"/>
</dbReference>
<keyword evidence="10" id="KW-1185">Reference proteome</keyword>
<sequence>MDKLVVPFSEKDLRCKAGCEYYGNPQWQGFCSKCWRLYQKDIREKSSSARRVVLTDELDPSLDVSGSKTWAGFTFDRLLESKSRSALSSPRASSIRAMLKKNPSPEISPSSSPGTSGTIVQRKLSGESMAAKESFSLFLNTLPKYISSEISKHVNFIVSGIFHDTSVVSIDEVSEKVQDFYHTMSTRLQCIFKESPATAEEVLARIETYICIRCYGVLFCPDTDEEVADLSLQDRIRSLHWVTCGAIDHGFDFTNKNVQDRFDKAVTGTRVGYLCIIFFAIYYVVFLNTFKEIIEMNSHRSPDDKLCSLTRCCKLIFENLKESRGELASADEFLPALIYVILKTNPPLILSNVKFISRFTLPSKLMSGEAGYYFTNLCCALDFIQNLNAESLKMHPQEFEAYTCGQLVPPLNRTPISNHPSLKSLRASLVALEDLREKMEKLQYKLNDLDETVRRQLFDFHQQIYDCMNKKNLNEDFPFLEDCCSIVTSSDVATKTSNSDQLSKLENTLSEEEKQISLPTTADIEQFDSLLRLSDVCTEADVDKPEPDNS</sequence>
<dbReference type="SUPFAM" id="SSF109993">
    <property type="entry name" value="VPS9 domain"/>
    <property type="match status" value="1"/>
</dbReference>
<dbReference type="PROSITE" id="PS51205">
    <property type="entry name" value="VPS9"/>
    <property type="match status" value="1"/>
</dbReference>
<protein>
    <submittedName>
        <fullName evidence="9">Rab5 GDP/GTP exchange factor</fullName>
    </submittedName>
</protein>
<dbReference type="AlphaFoldDB" id="A0A0V0SLB8"/>
<dbReference type="GO" id="GO:0005085">
    <property type="term" value="F:guanyl-nucleotide exchange factor activity"/>
    <property type="evidence" value="ECO:0007669"/>
    <property type="project" value="InterPro"/>
</dbReference>
<keyword evidence="6" id="KW-0812">Transmembrane</keyword>
<dbReference type="SUPFAM" id="SSF57716">
    <property type="entry name" value="Glucocorticoid receptor-like (DNA-binding domain)"/>
    <property type="match status" value="1"/>
</dbReference>
<dbReference type="PROSITE" id="PS51036">
    <property type="entry name" value="ZF_A20"/>
    <property type="match status" value="1"/>
</dbReference>
<dbReference type="InterPro" id="IPR045046">
    <property type="entry name" value="Vps9-like"/>
</dbReference>
<dbReference type="OrthoDB" id="300289at2759"/>
<keyword evidence="4" id="KW-0175">Coiled coil</keyword>
<dbReference type="GO" id="GO:0008270">
    <property type="term" value="F:zinc ion binding"/>
    <property type="evidence" value="ECO:0007669"/>
    <property type="project" value="UniProtKB-KW"/>
</dbReference>
<evidence type="ECO:0000313" key="10">
    <source>
        <dbReference type="Proteomes" id="UP000054630"/>
    </source>
</evidence>
<evidence type="ECO:0000313" key="9">
    <source>
        <dbReference type="EMBL" id="KRX27597.1"/>
    </source>
</evidence>
<dbReference type="SMART" id="SM00259">
    <property type="entry name" value="ZnF_A20"/>
    <property type="match status" value="1"/>
</dbReference>
<feature type="domain" description="VPS9" evidence="8">
    <location>
        <begin position="226"/>
        <end position="393"/>
    </location>
</feature>